<evidence type="ECO:0000313" key="2">
    <source>
        <dbReference type="EMBL" id="KAL3792003.1"/>
    </source>
</evidence>
<feature type="compositionally biased region" description="Basic residues" evidence="1">
    <location>
        <begin position="1"/>
        <end position="21"/>
    </location>
</feature>
<organism evidence="2 3">
    <name type="scientific">Cyclotella atomus</name>
    <dbReference type="NCBI Taxonomy" id="382360"/>
    <lineage>
        <taxon>Eukaryota</taxon>
        <taxon>Sar</taxon>
        <taxon>Stramenopiles</taxon>
        <taxon>Ochrophyta</taxon>
        <taxon>Bacillariophyta</taxon>
        <taxon>Coscinodiscophyceae</taxon>
        <taxon>Thalassiosirophycidae</taxon>
        <taxon>Stephanodiscales</taxon>
        <taxon>Stephanodiscaceae</taxon>
        <taxon>Cyclotella</taxon>
    </lineage>
</organism>
<feature type="compositionally biased region" description="Basic and acidic residues" evidence="1">
    <location>
        <begin position="116"/>
        <end position="132"/>
    </location>
</feature>
<dbReference type="EMBL" id="JALLPJ020000441">
    <property type="protein sequence ID" value="KAL3792003.1"/>
    <property type="molecule type" value="Genomic_DNA"/>
</dbReference>
<comment type="caution">
    <text evidence="2">The sequence shown here is derived from an EMBL/GenBank/DDBJ whole genome shotgun (WGS) entry which is preliminary data.</text>
</comment>
<name>A0ABD3PVR4_9STRA</name>
<feature type="compositionally biased region" description="Basic and acidic residues" evidence="1">
    <location>
        <begin position="88"/>
        <end position="106"/>
    </location>
</feature>
<keyword evidence="3" id="KW-1185">Reference proteome</keyword>
<feature type="region of interest" description="Disordered" evidence="1">
    <location>
        <begin position="79"/>
        <end position="132"/>
    </location>
</feature>
<evidence type="ECO:0000313" key="3">
    <source>
        <dbReference type="Proteomes" id="UP001530400"/>
    </source>
</evidence>
<gene>
    <name evidence="2" type="ORF">ACHAWO_013917</name>
</gene>
<feature type="region of interest" description="Disordered" evidence="1">
    <location>
        <begin position="1"/>
        <end position="55"/>
    </location>
</feature>
<protein>
    <submittedName>
        <fullName evidence="2">Uncharacterized protein</fullName>
    </submittedName>
</protein>
<proteinExistence type="predicted"/>
<dbReference type="AlphaFoldDB" id="A0ABD3PVR4"/>
<dbReference type="Proteomes" id="UP001530400">
    <property type="component" value="Unassembled WGS sequence"/>
</dbReference>
<reference evidence="2 3" key="1">
    <citation type="submission" date="2024-10" db="EMBL/GenBank/DDBJ databases">
        <title>Updated reference genomes for cyclostephanoid diatoms.</title>
        <authorList>
            <person name="Roberts W.R."/>
            <person name="Alverson A.J."/>
        </authorList>
    </citation>
    <scope>NUCLEOTIDE SEQUENCE [LARGE SCALE GENOMIC DNA]</scope>
    <source>
        <strain evidence="2 3">AJA010-31</strain>
    </source>
</reference>
<evidence type="ECO:0000256" key="1">
    <source>
        <dbReference type="SAM" id="MobiDB-lite"/>
    </source>
</evidence>
<sequence>MSKPQRKPGFKGKTARKKFTRTVKTGADQKNSRTREAYLEAVASGAAPPTNEDDDVVLAATSRAAAGAGRTTKAKLKSALLLSNKKLKQADQSKDKEERKRSHAETKLASATEAVHAARQEARESKKEQKRTAVELKRTEMALDMERARHDEDIRIAVDQTKAAERSFASNDKRCMQQLFDKQLSATEEHYEKRIKNN</sequence>
<accession>A0ABD3PVR4</accession>